<reference evidence="3" key="1">
    <citation type="submission" date="2023-10" db="EMBL/GenBank/DDBJ databases">
        <title>Chromosome-level genome of the transformable northern wattle, Acacia crassicarpa.</title>
        <authorList>
            <person name="Massaro I."/>
            <person name="Sinha N.R."/>
            <person name="Poethig S."/>
            <person name="Leichty A.R."/>
        </authorList>
    </citation>
    <scope>NUCLEOTIDE SEQUENCE</scope>
    <source>
        <strain evidence="3">Acra3RX</strain>
        <tissue evidence="3">Leaf</tissue>
    </source>
</reference>
<feature type="compositionally biased region" description="Polar residues" evidence="1">
    <location>
        <begin position="392"/>
        <end position="407"/>
    </location>
</feature>
<dbReference type="Proteomes" id="UP001293593">
    <property type="component" value="Unassembled WGS sequence"/>
</dbReference>
<organism evidence="3 4">
    <name type="scientific">Acacia crassicarpa</name>
    <name type="common">northern wattle</name>
    <dbReference type="NCBI Taxonomy" id="499986"/>
    <lineage>
        <taxon>Eukaryota</taxon>
        <taxon>Viridiplantae</taxon>
        <taxon>Streptophyta</taxon>
        <taxon>Embryophyta</taxon>
        <taxon>Tracheophyta</taxon>
        <taxon>Spermatophyta</taxon>
        <taxon>Magnoliopsida</taxon>
        <taxon>eudicotyledons</taxon>
        <taxon>Gunneridae</taxon>
        <taxon>Pentapetalae</taxon>
        <taxon>rosids</taxon>
        <taxon>fabids</taxon>
        <taxon>Fabales</taxon>
        <taxon>Fabaceae</taxon>
        <taxon>Caesalpinioideae</taxon>
        <taxon>mimosoid clade</taxon>
        <taxon>Acacieae</taxon>
        <taxon>Acacia</taxon>
    </lineage>
</organism>
<accession>A0AAE1JAB9</accession>
<feature type="region of interest" description="Disordered" evidence="1">
    <location>
        <begin position="370"/>
        <end position="407"/>
    </location>
</feature>
<dbReference type="AlphaFoldDB" id="A0AAE1JAB9"/>
<gene>
    <name evidence="3" type="ORF">QN277_026217</name>
</gene>
<evidence type="ECO:0000256" key="1">
    <source>
        <dbReference type="SAM" id="MobiDB-lite"/>
    </source>
</evidence>
<name>A0AAE1JAB9_9FABA</name>
<keyword evidence="4" id="KW-1185">Reference proteome</keyword>
<comment type="caution">
    <text evidence="3">The sequence shown here is derived from an EMBL/GenBank/DDBJ whole genome shotgun (WGS) entry which is preliminary data.</text>
</comment>
<feature type="region of interest" description="Disordered" evidence="1">
    <location>
        <begin position="1"/>
        <end position="51"/>
    </location>
</feature>
<feature type="compositionally biased region" description="Low complexity" evidence="1">
    <location>
        <begin position="378"/>
        <end position="391"/>
    </location>
</feature>
<dbReference type="InterPro" id="IPR005162">
    <property type="entry name" value="Retrotrans_gag_dom"/>
</dbReference>
<dbReference type="EMBL" id="JAWXYG010000008">
    <property type="protein sequence ID" value="KAK4265127.1"/>
    <property type="molecule type" value="Genomic_DNA"/>
</dbReference>
<evidence type="ECO:0000259" key="2">
    <source>
        <dbReference type="Pfam" id="PF03732"/>
    </source>
</evidence>
<evidence type="ECO:0000313" key="3">
    <source>
        <dbReference type="EMBL" id="KAK4265127.1"/>
    </source>
</evidence>
<sequence>MRNSPSANLEPYDPELDHTYKQRHRKQKRRSQSIGIASMADIPNDHEREQQERIEMHWDPPPNLDENKAIMEFGIPDLNKLNSAIAPPTINAGHFEIKSVMIQMLNAAGQFGGLPSEDPHLHLKTFLEVCDSFVIPGIPPDAIQIKLFPFSLRDKARTRLNNLPANSITTWNDLGSKFLLKFFPPTKNAQLKGEITNVQQKPGESTYDAWDRLKDILRKCPQHGLVNWVQIEAFYKGFDTQTRSIVDASSGGSLLMKSYDEAYNLLERMAMNSHLWQTDRATPSRTVAGIHELDAMTALTAQVSTLTNMVKGLTLPSAQPSQVACVYCGGEHSYAQCSANLESVNFVNNFNRGGNANNLYSNTYNPGWRQHPNFSWNSQGTQATGQSATQQFSNGGSNPPGFTQPTR</sequence>
<feature type="domain" description="Retrotransposon gag" evidence="2">
    <location>
        <begin position="146"/>
        <end position="238"/>
    </location>
</feature>
<proteinExistence type="predicted"/>
<feature type="compositionally biased region" description="Basic residues" evidence="1">
    <location>
        <begin position="21"/>
        <end position="31"/>
    </location>
</feature>
<dbReference type="Pfam" id="PF03732">
    <property type="entry name" value="Retrotrans_gag"/>
    <property type="match status" value="1"/>
</dbReference>
<protein>
    <recommendedName>
        <fullName evidence="2">Retrotransposon gag domain-containing protein</fullName>
    </recommendedName>
</protein>
<dbReference type="PANTHER" id="PTHR33223">
    <property type="entry name" value="CCHC-TYPE DOMAIN-CONTAINING PROTEIN"/>
    <property type="match status" value="1"/>
</dbReference>
<evidence type="ECO:0000313" key="4">
    <source>
        <dbReference type="Proteomes" id="UP001293593"/>
    </source>
</evidence>
<dbReference type="PANTHER" id="PTHR33223:SF6">
    <property type="entry name" value="CCHC-TYPE DOMAIN-CONTAINING PROTEIN"/>
    <property type="match status" value="1"/>
</dbReference>